<evidence type="ECO:0000256" key="5">
    <source>
        <dbReference type="ARBA" id="ARBA00022705"/>
    </source>
</evidence>
<dbReference type="Proteomes" id="UP000295773">
    <property type="component" value="Unassembled WGS sequence"/>
</dbReference>
<dbReference type="GO" id="GO:1990077">
    <property type="term" value="C:primosome complex"/>
    <property type="evidence" value="ECO:0007669"/>
    <property type="project" value="UniProtKB-KW"/>
</dbReference>
<evidence type="ECO:0000256" key="6">
    <source>
        <dbReference type="ARBA" id="ARBA00022723"/>
    </source>
</evidence>
<dbReference type="Pfam" id="PF01807">
    <property type="entry name" value="Zn_ribbon_DnaG"/>
    <property type="match status" value="1"/>
</dbReference>
<dbReference type="GO" id="GO:0008270">
    <property type="term" value="F:zinc ion binding"/>
    <property type="evidence" value="ECO:0007669"/>
    <property type="project" value="UniProtKB-UniRule"/>
</dbReference>
<comment type="caution">
    <text evidence="16">The sequence shown here is derived from an EMBL/GenBank/DDBJ whole genome shotgun (WGS) entry which is preliminary data.</text>
</comment>
<evidence type="ECO:0000256" key="10">
    <source>
        <dbReference type="ARBA" id="ARBA00023125"/>
    </source>
</evidence>
<evidence type="ECO:0000256" key="1">
    <source>
        <dbReference type="ARBA" id="ARBA00022478"/>
    </source>
</evidence>
<dbReference type="Gene3D" id="1.10.860.10">
    <property type="entry name" value="DNAb Helicase, Chain A"/>
    <property type="match status" value="1"/>
</dbReference>
<evidence type="ECO:0000256" key="8">
    <source>
        <dbReference type="ARBA" id="ARBA00022833"/>
    </source>
</evidence>
<comment type="domain">
    <text evidence="12">Contains an N-terminal zinc-binding domain, a central core domain that contains the primase activity, and a C-terminal DnaB-binding domain.</text>
</comment>
<dbReference type="Pfam" id="PF08275">
    <property type="entry name" value="DNAG_N"/>
    <property type="match status" value="1"/>
</dbReference>
<dbReference type="Gene3D" id="3.90.580.10">
    <property type="entry name" value="Zinc finger, CHC2-type domain"/>
    <property type="match status" value="1"/>
</dbReference>
<dbReference type="PANTHER" id="PTHR30313">
    <property type="entry name" value="DNA PRIMASE"/>
    <property type="match status" value="1"/>
</dbReference>
<dbReference type="Pfam" id="PF13155">
    <property type="entry name" value="Toprim_2"/>
    <property type="match status" value="1"/>
</dbReference>
<dbReference type="HAMAP" id="MF_00974">
    <property type="entry name" value="DNA_primase_DnaG"/>
    <property type="match status" value="1"/>
</dbReference>
<dbReference type="SUPFAM" id="SSF57783">
    <property type="entry name" value="Zinc beta-ribbon"/>
    <property type="match status" value="1"/>
</dbReference>
<accession>A0A4R3TLW4</accession>
<evidence type="ECO:0000256" key="7">
    <source>
        <dbReference type="ARBA" id="ARBA00022771"/>
    </source>
</evidence>
<dbReference type="Gene3D" id="3.90.980.10">
    <property type="entry name" value="DNA primase, catalytic core, N-terminal domain"/>
    <property type="match status" value="1"/>
</dbReference>
<proteinExistence type="inferred from homology"/>
<keyword evidence="17" id="KW-1185">Reference proteome</keyword>
<evidence type="ECO:0000256" key="9">
    <source>
        <dbReference type="ARBA" id="ARBA00022842"/>
    </source>
</evidence>
<comment type="function">
    <text evidence="12 13">RNA polymerase that catalyzes the synthesis of short RNA molecules used as primers for DNA polymerase during DNA replication.</text>
</comment>
<evidence type="ECO:0000313" key="17">
    <source>
        <dbReference type="Proteomes" id="UP000295773"/>
    </source>
</evidence>
<evidence type="ECO:0000256" key="14">
    <source>
        <dbReference type="PIRSR" id="PIRSR002811-1"/>
    </source>
</evidence>
<dbReference type="Pfam" id="PF10410">
    <property type="entry name" value="DnaB_bind"/>
    <property type="match status" value="1"/>
</dbReference>
<keyword evidence="5 12" id="KW-0235">DNA replication</keyword>
<dbReference type="InterPro" id="IPR037068">
    <property type="entry name" value="DNA_primase_core_N_sf"/>
</dbReference>
<dbReference type="InterPro" id="IPR050219">
    <property type="entry name" value="DnaG_primase"/>
</dbReference>
<dbReference type="NCBIfam" id="TIGR01391">
    <property type="entry name" value="dnaG"/>
    <property type="match status" value="1"/>
</dbReference>
<dbReference type="GO" id="GO:0005737">
    <property type="term" value="C:cytoplasm"/>
    <property type="evidence" value="ECO:0007669"/>
    <property type="project" value="TreeGrafter"/>
</dbReference>
<evidence type="ECO:0000313" key="16">
    <source>
        <dbReference type="EMBL" id="TCU63461.1"/>
    </source>
</evidence>
<dbReference type="EMBL" id="SMBP01000001">
    <property type="protein sequence ID" value="TCU63461.1"/>
    <property type="molecule type" value="Genomic_DNA"/>
</dbReference>
<comment type="subunit">
    <text evidence="12">Monomer. Interacts with DnaB.</text>
</comment>
<dbReference type="InterPro" id="IPR016136">
    <property type="entry name" value="DNA_helicase_N/primase_C"/>
</dbReference>
<comment type="cofactor">
    <cofactor evidence="12 13 14">
        <name>Zn(2+)</name>
        <dbReference type="ChEBI" id="CHEBI:29105"/>
    </cofactor>
    <text evidence="12 13 14">Binds 1 zinc ion per monomer.</text>
</comment>
<dbReference type="SUPFAM" id="SSF56731">
    <property type="entry name" value="DNA primase core"/>
    <property type="match status" value="1"/>
</dbReference>
<keyword evidence="2 12" id="KW-0639">Primosome</keyword>
<keyword evidence="10 12" id="KW-0238">DNA-binding</keyword>
<dbReference type="InterPro" id="IPR006171">
    <property type="entry name" value="TOPRIM_dom"/>
</dbReference>
<dbReference type="RefSeq" id="WP_008688416.1">
    <property type="nucleotide sequence ID" value="NZ_AP024510.1"/>
</dbReference>
<evidence type="ECO:0000259" key="15">
    <source>
        <dbReference type="PROSITE" id="PS50880"/>
    </source>
</evidence>
<dbReference type="CDD" id="cd03364">
    <property type="entry name" value="TOPRIM_DnaG_primases"/>
    <property type="match status" value="1"/>
</dbReference>
<dbReference type="InterPro" id="IPR019475">
    <property type="entry name" value="DNA_primase_DnaB-bd"/>
</dbReference>
<dbReference type="AlphaFoldDB" id="A0A4R3TLW4"/>
<dbReference type="PIRSF" id="PIRSF002811">
    <property type="entry name" value="DnaG"/>
    <property type="match status" value="1"/>
</dbReference>
<evidence type="ECO:0000256" key="2">
    <source>
        <dbReference type="ARBA" id="ARBA00022515"/>
    </source>
</evidence>
<keyword evidence="7 12" id="KW-0863">Zinc-finger</keyword>
<keyword evidence="9" id="KW-0460">Magnesium</keyword>
<evidence type="ECO:0000256" key="11">
    <source>
        <dbReference type="ARBA" id="ARBA00023163"/>
    </source>
</evidence>
<dbReference type="InterPro" id="IPR002694">
    <property type="entry name" value="Znf_CHC2"/>
</dbReference>
<evidence type="ECO:0000256" key="3">
    <source>
        <dbReference type="ARBA" id="ARBA00022679"/>
    </source>
</evidence>
<dbReference type="EC" id="2.7.7.101" evidence="12"/>
<dbReference type="SMART" id="SM00493">
    <property type="entry name" value="TOPRIM"/>
    <property type="match status" value="1"/>
</dbReference>
<keyword evidence="6 12" id="KW-0479">Metal-binding</keyword>
<dbReference type="FunFam" id="3.90.580.10:FF:000001">
    <property type="entry name" value="DNA primase"/>
    <property type="match status" value="1"/>
</dbReference>
<dbReference type="SMART" id="SM00400">
    <property type="entry name" value="ZnF_CHCC"/>
    <property type="match status" value="1"/>
</dbReference>
<dbReference type="GO" id="GO:0006269">
    <property type="term" value="P:DNA replication, synthesis of primer"/>
    <property type="evidence" value="ECO:0007669"/>
    <property type="project" value="UniProtKB-UniRule"/>
</dbReference>
<dbReference type="InterPro" id="IPR013264">
    <property type="entry name" value="DNAG_N"/>
</dbReference>
<evidence type="ECO:0000256" key="13">
    <source>
        <dbReference type="PIRNR" id="PIRNR002811"/>
    </source>
</evidence>
<keyword evidence="11 12" id="KW-0804">Transcription</keyword>
<feature type="zinc finger region" description="CHC2-type" evidence="12 14">
    <location>
        <begin position="39"/>
        <end position="63"/>
    </location>
</feature>
<dbReference type="PROSITE" id="PS50880">
    <property type="entry name" value="TOPRIM"/>
    <property type="match status" value="1"/>
</dbReference>
<organism evidence="16 17">
    <name type="scientific">Longicatena caecimuris</name>
    <dbReference type="NCBI Taxonomy" id="1796635"/>
    <lineage>
        <taxon>Bacteria</taxon>
        <taxon>Bacillati</taxon>
        <taxon>Bacillota</taxon>
        <taxon>Erysipelotrichia</taxon>
        <taxon>Erysipelotrichales</taxon>
        <taxon>Erysipelotrichaceae</taxon>
        <taxon>Longicatena</taxon>
    </lineage>
</organism>
<dbReference type="GeneID" id="73795673"/>
<reference evidence="16 17" key="1">
    <citation type="submission" date="2019-03" db="EMBL/GenBank/DDBJ databases">
        <title>Genomic Encyclopedia of Type Strains, Phase IV (KMG-IV): sequencing the most valuable type-strain genomes for metagenomic binning, comparative biology and taxonomic classification.</title>
        <authorList>
            <person name="Goeker M."/>
        </authorList>
    </citation>
    <scope>NUCLEOTIDE SEQUENCE [LARGE SCALE GENOMIC DNA]</scope>
    <source>
        <strain evidence="16 17">DSM 29481</strain>
    </source>
</reference>
<name>A0A4R3TLW4_9FIRM</name>
<evidence type="ECO:0000256" key="4">
    <source>
        <dbReference type="ARBA" id="ARBA00022695"/>
    </source>
</evidence>
<feature type="domain" description="Toprim" evidence="15">
    <location>
        <begin position="256"/>
        <end position="337"/>
    </location>
</feature>
<sequence length="589" mass="67612">MARLSEQEINQIRAKADIVDVVGRYVPLTRKGRNYVAQCPFHDDHDPSMSVNADKQIFKCFVCGTGGNVFGFVQKYEKISFIEAVYKVAEYAGVPIEHSLALPVKKIDPHLAALYKANQETIEYTHYQLDTLDARHVKEYLYKRNLTDAIIKTFAIGYNPEEDALYRFLHAKKIPDSDILAAGLARMSSMGMKDVFANRIMIPIHDADGHPVGFTARRIKESDEAKYINTTETDVYKKGDLIFNYHRAKPEARKAKKVFLVEGAMDVLAFEKVGLHNALATLGTAITKTQLQLLKMLHVPIVVCYDGDMAGKNATYKFGKMAVQEQIAFEIVDNRYGLDPDEIIDAYGKDELIALSSRTLSWIDFLFEYLLTRYNLDNYSQKKEFAMEMADAIKHLQDDFEKESYYIRLRELTDFDMQEKNTAINERQIQKKETFGKRSFLTFPKSGRSHAEYEILSQMLSGISASNYYKEELGFLKDDTCNKLAIYIIDYYRTHTLMEIADLLDTIKEETVKTLALDIADWELAREEVDMEVLKEAVEKVKDCFLDDKIQMLNEKIKTVNDPMEKAKLAGEKNQLIKERGERLCQGRK</sequence>
<keyword evidence="1 12" id="KW-0240">DNA-directed RNA polymerase</keyword>
<dbReference type="GO" id="GO:0003677">
    <property type="term" value="F:DNA binding"/>
    <property type="evidence" value="ECO:0007669"/>
    <property type="project" value="UniProtKB-KW"/>
</dbReference>
<dbReference type="InterPro" id="IPR030846">
    <property type="entry name" value="DnaG_bac"/>
</dbReference>
<dbReference type="GO" id="GO:0000428">
    <property type="term" value="C:DNA-directed RNA polymerase complex"/>
    <property type="evidence" value="ECO:0007669"/>
    <property type="project" value="UniProtKB-KW"/>
</dbReference>
<keyword evidence="8 12" id="KW-0862">Zinc</keyword>
<dbReference type="InterPro" id="IPR034151">
    <property type="entry name" value="TOPRIM_DnaG_bac"/>
</dbReference>
<dbReference type="PANTHER" id="PTHR30313:SF2">
    <property type="entry name" value="DNA PRIMASE"/>
    <property type="match status" value="1"/>
</dbReference>
<dbReference type="GO" id="GO:0003899">
    <property type="term" value="F:DNA-directed RNA polymerase activity"/>
    <property type="evidence" value="ECO:0007669"/>
    <property type="project" value="UniProtKB-UniRule"/>
</dbReference>
<gene>
    <name evidence="12" type="primary">dnaG</name>
    <name evidence="16" type="ORF">EDD61_101113</name>
</gene>
<dbReference type="InterPro" id="IPR006295">
    <property type="entry name" value="DNA_primase_DnaG"/>
</dbReference>
<evidence type="ECO:0000256" key="12">
    <source>
        <dbReference type="HAMAP-Rule" id="MF_00974"/>
    </source>
</evidence>
<dbReference type="InterPro" id="IPR036977">
    <property type="entry name" value="DNA_primase_Znf_CHC2"/>
</dbReference>
<keyword evidence="4 12" id="KW-0548">Nucleotidyltransferase</keyword>
<keyword evidence="3 12" id="KW-0808">Transferase</keyword>
<comment type="similarity">
    <text evidence="12 13">Belongs to the DnaG primase family.</text>
</comment>
<protein>
    <recommendedName>
        <fullName evidence="12 13">DNA primase</fullName>
        <ecNumber evidence="12">2.7.7.101</ecNumber>
    </recommendedName>
</protein>
<dbReference type="Gene3D" id="3.40.1360.10">
    <property type="match status" value="1"/>
</dbReference>
<comment type="catalytic activity">
    <reaction evidence="12">
        <text>ssDNA + n NTP = ssDNA/pppN(pN)n-1 hybrid + (n-1) diphosphate.</text>
        <dbReference type="EC" id="2.7.7.101"/>
    </reaction>
</comment>